<dbReference type="EMBL" id="GBXI01015962">
    <property type="protein sequence ID" value="JAC98329.1"/>
    <property type="molecule type" value="Transcribed_RNA"/>
</dbReference>
<evidence type="ECO:0000313" key="3">
    <source>
        <dbReference type="EMBL" id="JAC98329.1"/>
    </source>
</evidence>
<feature type="coiled-coil region" evidence="1">
    <location>
        <begin position="317"/>
        <end position="382"/>
    </location>
</feature>
<sequence length="615" mass="70346">MDFSLDANTDEDFFGSLKRQNTNLDNLFGLETQHNLGNDDQDTLKYQPVKQTPTNLIEKKPTSSPSTTVQAWQTILAKVAQAYKEGVAMGKVGVALLKSVENEYRIIIYKAKLNVLTTCSLRTETVQIHRHNNYLQFYDDDLCCWSVYFDASANTEEFVAKLIEVNIKIGEDVNKERKEFIPETEPAQLTTEDVLSNNQLFLKSLEKPPIAPAKPTKTTLITRMAKMGQQLPKMELPAHVQSSGEVTDSSDTETISTPMTTPRHIQNSTPRSSNRALATTQAIPISQINHYPLHSNLNSGFESQFMQMMMTENRTQSSELRMNINRLEGKVEKVLDKIDLLQTSSSHKLNKEDEILLLEEKVLELKKENRKLRQTIEERSEIAPHTTCQQIMRMYSTELAEVKLANVDSLEKLVGDLLKQRTALHEKLEEWDKELTEKSLQLKTHQIRLNDDQDMLANTIASKHQLEEELKTMQQRLEESENNESELRQQLALSNKEILAQRQLSEECKQREAQVNNSLLELQTQNATVQKKLEEMEKMDLENQRNNAATALRHDSELTVEQQIETVLKKTMNNLYASLAAKLETIVPMQKHAVIAIVGKTIREETLRAMDELEE</sequence>
<feature type="region of interest" description="Disordered" evidence="2">
    <location>
        <begin position="239"/>
        <end position="274"/>
    </location>
</feature>
<proteinExistence type="predicted"/>
<evidence type="ECO:0000256" key="1">
    <source>
        <dbReference type="SAM" id="Coils"/>
    </source>
</evidence>
<protein>
    <submittedName>
        <fullName evidence="3">FK506-binding protein 15</fullName>
    </submittedName>
</protein>
<feature type="coiled-coil region" evidence="1">
    <location>
        <begin position="456"/>
        <end position="542"/>
    </location>
</feature>
<name>A0A0A1WIL3_ZEUCU</name>
<dbReference type="PANTHER" id="PTHR44927:SF1">
    <property type="entry name" value="FK506-BINDING PROTEIN 15"/>
    <property type="match status" value="1"/>
</dbReference>
<reference evidence="3" key="1">
    <citation type="submission" date="2014-11" db="EMBL/GenBank/DDBJ databases">
        <authorList>
            <person name="Geib S."/>
        </authorList>
    </citation>
    <scope>NUCLEOTIDE SEQUENCE</scope>
</reference>
<reference evidence="3" key="2">
    <citation type="journal article" date="2015" name="Gigascience">
        <title>Reconstructing a comprehensive transcriptome assembly of a white-pupal translocated strain of the pest fruit fly Bactrocera cucurbitae.</title>
        <authorList>
            <person name="Sim S.B."/>
            <person name="Calla B."/>
            <person name="Hall B."/>
            <person name="DeRego T."/>
            <person name="Geib S.M."/>
        </authorList>
    </citation>
    <scope>NUCLEOTIDE SEQUENCE</scope>
</reference>
<dbReference type="PANTHER" id="PTHR44927">
    <property type="entry name" value="FK506-BINDING PROTEIN 15"/>
    <property type="match status" value="1"/>
</dbReference>
<evidence type="ECO:0000256" key="2">
    <source>
        <dbReference type="SAM" id="MobiDB-lite"/>
    </source>
</evidence>
<feature type="compositionally biased region" description="Polar residues" evidence="2">
    <location>
        <begin position="240"/>
        <end position="274"/>
    </location>
</feature>
<accession>A0A0A1WIL3</accession>
<organism evidence="3">
    <name type="scientific">Zeugodacus cucurbitae</name>
    <name type="common">Melon fruit fly</name>
    <name type="synonym">Bactrocera cucurbitae</name>
    <dbReference type="NCBI Taxonomy" id="28588"/>
    <lineage>
        <taxon>Eukaryota</taxon>
        <taxon>Metazoa</taxon>
        <taxon>Ecdysozoa</taxon>
        <taxon>Arthropoda</taxon>
        <taxon>Hexapoda</taxon>
        <taxon>Insecta</taxon>
        <taxon>Pterygota</taxon>
        <taxon>Neoptera</taxon>
        <taxon>Endopterygota</taxon>
        <taxon>Diptera</taxon>
        <taxon>Brachycera</taxon>
        <taxon>Muscomorpha</taxon>
        <taxon>Tephritoidea</taxon>
        <taxon>Tephritidae</taxon>
        <taxon>Zeugodacus</taxon>
        <taxon>Zeugodacus</taxon>
    </lineage>
</organism>
<gene>
    <name evidence="3" type="primary">Fkbp15</name>
    <name evidence="3" type="ORF">g.9075</name>
</gene>
<keyword evidence="1" id="KW-0175">Coiled coil</keyword>
<dbReference type="AlphaFoldDB" id="A0A0A1WIL3"/>